<name>A0ABV1E251_9FIRM</name>
<dbReference type="Proteomes" id="UP001489509">
    <property type="component" value="Unassembled WGS sequence"/>
</dbReference>
<sequence length="181" mass="20698">MTKPQKELLKLLRMYGTLRVDQAKQLLRMESEVPAYIGKAIRQLIAMGCIVQKGEDLLQAEDTTVSQEMLLAVDVMLRLAGDGIEMQQRGTPPFLITFFKKKAGKLIRYDICPVAPGREPIVNAMLEGIHHKYRMLVFLLEDFGQQEALQVFCDHCFVIQTDGKIRFYIGKPQEKEESYGF</sequence>
<evidence type="ECO:0000313" key="2">
    <source>
        <dbReference type="Proteomes" id="UP001489509"/>
    </source>
</evidence>
<dbReference type="EMBL" id="JBBMFD010000009">
    <property type="protein sequence ID" value="MEQ2440561.1"/>
    <property type="molecule type" value="Genomic_DNA"/>
</dbReference>
<keyword evidence="2" id="KW-1185">Reference proteome</keyword>
<gene>
    <name evidence="1" type="ORF">WMO26_06960</name>
</gene>
<organism evidence="1 2">
    <name type="scientific">Solibaculum intestinale</name>
    <dbReference type="NCBI Taxonomy" id="3133165"/>
    <lineage>
        <taxon>Bacteria</taxon>
        <taxon>Bacillati</taxon>
        <taxon>Bacillota</taxon>
        <taxon>Clostridia</taxon>
        <taxon>Eubacteriales</taxon>
        <taxon>Oscillospiraceae</taxon>
        <taxon>Solibaculum</taxon>
    </lineage>
</organism>
<dbReference type="Pfam" id="PF18954">
    <property type="entry name" value="DUF5697"/>
    <property type="match status" value="1"/>
</dbReference>
<evidence type="ECO:0000313" key="1">
    <source>
        <dbReference type="EMBL" id="MEQ2440561.1"/>
    </source>
</evidence>
<accession>A0ABV1E251</accession>
<reference evidence="1 2" key="1">
    <citation type="submission" date="2024-03" db="EMBL/GenBank/DDBJ databases">
        <title>Human intestinal bacterial collection.</title>
        <authorList>
            <person name="Pauvert C."/>
            <person name="Hitch T.C.A."/>
            <person name="Clavel T."/>
        </authorList>
    </citation>
    <scope>NUCLEOTIDE SEQUENCE [LARGE SCALE GENOMIC DNA]</scope>
    <source>
        <strain evidence="1 2">CLA-JM-H44</strain>
    </source>
</reference>
<comment type="caution">
    <text evidence="1">The sequence shown here is derived from an EMBL/GenBank/DDBJ whole genome shotgun (WGS) entry which is preliminary data.</text>
</comment>
<dbReference type="RefSeq" id="WP_349219203.1">
    <property type="nucleotide sequence ID" value="NZ_JBBMFD010000009.1"/>
</dbReference>
<dbReference type="InterPro" id="IPR043752">
    <property type="entry name" value="DUF5697"/>
</dbReference>
<protein>
    <submittedName>
        <fullName evidence="1">DUF5697 family protein</fullName>
    </submittedName>
</protein>
<proteinExistence type="predicted"/>